<feature type="signal peptide" evidence="3">
    <location>
        <begin position="1"/>
        <end position="21"/>
    </location>
</feature>
<reference evidence="7" key="1">
    <citation type="submission" date="2017-02" db="UniProtKB">
        <authorList>
            <consortium name="WormBaseParasite"/>
        </authorList>
    </citation>
    <scope>IDENTIFICATION</scope>
</reference>
<evidence type="ECO:0000256" key="1">
    <source>
        <dbReference type="ARBA" id="ARBA00034780"/>
    </source>
</evidence>
<feature type="region of interest" description="Disordered" evidence="2">
    <location>
        <begin position="258"/>
        <end position="294"/>
    </location>
</feature>
<evidence type="ECO:0000313" key="6">
    <source>
        <dbReference type="Proteomes" id="UP000267096"/>
    </source>
</evidence>
<dbReference type="Pfam" id="PF10358">
    <property type="entry name" value="NT-C2"/>
    <property type="match status" value="2"/>
</dbReference>
<name>A0A0M3JW81_ANISI</name>
<keyword evidence="6" id="KW-1185">Reference proteome</keyword>
<organism evidence="7">
    <name type="scientific">Anisakis simplex</name>
    <name type="common">Herring worm</name>
    <dbReference type="NCBI Taxonomy" id="6269"/>
    <lineage>
        <taxon>Eukaryota</taxon>
        <taxon>Metazoa</taxon>
        <taxon>Ecdysozoa</taxon>
        <taxon>Nematoda</taxon>
        <taxon>Chromadorea</taxon>
        <taxon>Rhabditida</taxon>
        <taxon>Spirurina</taxon>
        <taxon>Ascaridomorpha</taxon>
        <taxon>Ascaridoidea</taxon>
        <taxon>Anisakidae</taxon>
        <taxon>Anisakis</taxon>
        <taxon>Anisakis simplex complex</taxon>
    </lineage>
</organism>
<feature type="domain" description="C2 NT-type" evidence="4">
    <location>
        <begin position="21"/>
        <end position="234"/>
    </location>
</feature>
<dbReference type="PROSITE" id="PS51840">
    <property type="entry name" value="C2_NT"/>
    <property type="match status" value="1"/>
</dbReference>
<feature type="chain" id="PRO_5043121055" evidence="3">
    <location>
        <begin position="22"/>
        <end position="487"/>
    </location>
</feature>
<dbReference type="InterPro" id="IPR019448">
    <property type="entry name" value="NT-C2"/>
</dbReference>
<evidence type="ECO:0000313" key="5">
    <source>
        <dbReference type="EMBL" id="VDK46323.1"/>
    </source>
</evidence>
<reference evidence="5 6" key="2">
    <citation type="submission" date="2018-11" db="EMBL/GenBank/DDBJ databases">
        <authorList>
            <consortium name="Pathogen Informatics"/>
        </authorList>
    </citation>
    <scope>NUCLEOTIDE SEQUENCE [LARGE SCALE GENOMIC DNA]</scope>
</reference>
<evidence type="ECO:0000256" key="2">
    <source>
        <dbReference type="SAM" id="MobiDB-lite"/>
    </source>
</evidence>
<protein>
    <submittedName>
        <fullName evidence="7">C2 NT-type domain-containing protein</fullName>
    </submittedName>
</protein>
<feature type="compositionally biased region" description="Polar residues" evidence="2">
    <location>
        <begin position="282"/>
        <end position="294"/>
    </location>
</feature>
<evidence type="ECO:0000259" key="4">
    <source>
        <dbReference type="PROSITE" id="PS51840"/>
    </source>
</evidence>
<dbReference type="OrthoDB" id="3365224at2759"/>
<dbReference type="InterPro" id="IPR039931">
    <property type="entry name" value="EEIG1/2-like"/>
</dbReference>
<sequence>MGRSVLFSEVLLFWGWHLVKMSFLKRKRFKFNVDLQLVHLSDVPLVNAVLFAKVRLLDGGTFEGVTEPVEVLNHSANWNRQFSFTCRIASVPETGVLDKCACRISLRKTYMSNTSKDNFMSGIFSSGEGIQEKQCFPVSFQAFKTKLDHHVSSLREIIPRPLVWLFCLMMTKSVLLQEQKGGKAYQKLGFVDINLSEFAASGTEGIERSYLLDGYGINQRQDNSRLLIKVTMSHQSADPLFKVPGIGGLQCSEHLLDPADRKAPRGDSSSSKNPGSCKQPPTADTDSTHSSSIEDLSHYRDDLCSCSLPSVANAGATGMQESGCYQRNNGVSAFNSLPLNSSGIMQTNDVMRRSVITTNILQSRRLSQDRSQMSKGDECVGGSNRVSATRVDAEDLINKMLAETVIANIDDQDEHNSGGGRICHLDLFLVGISKLFFKRQIVEFKGLELFVSRDGGEAVVAANAVLSTDSFERVHIADATNTTLSTG</sequence>
<dbReference type="PANTHER" id="PTHR21456">
    <property type="entry name" value="FAMILY WITH SEQUENCE SIMILARITY 102"/>
    <property type="match status" value="1"/>
</dbReference>
<feature type="compositionally biased region" description="Polar residues" evidence="2">
    <location>
        <begin position="267"/>
        <end position="276"/>
    </location>
</feature>
<gene>
    <name evidence="5" type="ORF">ASIM_LOCUS11995</name>
</gene>
<dbReference type="EMBL" id="UYRR01031126">
    <property type="protein sequence ID" value="VDK46323.1"/>
    <property type="molecule type" value="Genomic_DNA"/>
</dbReference>
<dbReference type="Proteomes" id="UP000267096">
    <property type="component" value="Unassembled WGS sequence"/>
</dbReference>
<keyword evidence="3" id="KW-0732">Signal</keyword>
<accession>A0A0M3JW81</accession>
<comment type="similarity">
    <text evidence="1">Belongs to the EEIG family.</text>
</comment>
<proteinExistence type="inferred from homology"/>
<evidence type="ECO:0000256" key="3">
    <source>
        <dbReference type="SAM" id="SignalP"/>
    </source>
</evidence>
<dbReference type="AlphaFoldDB" id="A0A0M3JW81"/>
<dbReference type="PANTHER" id="PTHR21456:SF1">
    <property type="entry name" value="C2 NT-TYPE DOMAIN-CONTAINING PROTEIN"/>
    <property type="match status" value="1"/>
</dbReference>
<dbReference type="WBParaSite" id="ASIM_0001252901-mRNA-1">
    <property type="protein sequence ID" value="ASIM_0001252901-mRNA-1"/>
    <property type="gene ID" value="ASIM_0001252901"/>
</dbReference>
<evidence type="ECO:0000313" key="7">
    <source>
        <dbReference type="WBParaSite" id="ASIM_0001252901-mRNA-1"/>
    </source>
</evidence>